<sequence>MSTPPEPTRAPLEPTRAQLDAAASTFAMLSAPVRLHLVSLAAQGEYDVGTLAERVGVSIATASQHLGKLRLAGIITARREGRRHIYTVDDPHVLNMVDQIFEHIAPDGSLAPDPPLRRRPPHVD</sequence>
<evidence type="ECO:0000256" key="2">
    <source>
        <dbReference type="ARBA" id="ARBA00023125"/>
    </source>
</evidence>
<dbReference type="SUPFAM" id="SSF46785">
    <property type="entry name" value="Winged helix' DNA-binding domain"/>
    <property type="match status" value="1"/>
</dbReference>
<feature type="region of interest" description="Disordered" evidence="4">
    <location>
        <begin position="105"/>
        <end position="124"/>
    </location>
</feature>
<dbReference type="EMBL" id="BAAAOS010000031">
    <property type="protein sequence ID" value="GAA1586020.1"/>
    <property type="molecule type" value="Genomic_DNA"/>
</dbReference>
<accession>A0ABN2DTB7</accession>
<protein>
    <submittedName>
        <fullName evidence="6">Metalloregulator ArsR/SmtB family transcription factor</fullName>
    </submittedName>
</protein>
<gene>
    <name evidence="6" type="ORF">GCM10009789_44490</name>
</gene>
<evidence type="ECO:0000256" key="3">
    <source>
        <dbReference type="ARBA" id="ARBA00023163"/>
    </source>
</evidence>
<evidence type="ECO:0000259" key="5">
    <source>
        <dbReference type="PROSITE" id="PS50987"/>
    </source>
</evidence>
<dbReference type="InterPro" id="IPR011991">
    <property type="entry name" value="ArsR-like_HTH"/>
</dbReference>
<dbReference type="SMART" id="SM00418">
    <property type="entry name" value="HTH_ARSR"/>
    <property type="match status" value="1"/>
</dbReference>
<keyword evidence="3" id="KW-0804">Transcription</keyword>
<dbReference type="InterPro" id="IPR051011">
    <property type="entry name" value="Metal_resp_trans_reg"/>
</dbReference>
<dbReference type="InterPro" id="IPR036388">
    <property type="entry name" value="WH-like_DNA-bd_sf"/>
</dbReference>
<evidence type="ECO:0000256" key="4">
    <source>
        <dbReference type="SAM" id="MobiDB-lite"/>
    </source>
</evidence>
<dbReference type="InterPro" id="IPR001845">
    <property type="entry name" value="HTH_ArsR_DNA-bd_dom"/>
</dbReference>
<evidence type="ECO:0000313" key="7">
    <source>
        <dbReference type="Proteomes" id="UP001500393"/>
    </source>
</evidence>
<dbReference type="Proteomes" id="UP001500393">
    <property type="component" value="Unassembled WGS sequence"/>
</dbReference>
<dbReference type="PANTHER" id="PTHR43132:SF8">
    <property type="entry name" value="HTH-TYPE TRANSCRIPTIONAL REGULATOR KMTR"/>
    <property type="match status" value="1"/>
</dbReference>
<keyword evidence="2" id="KW-0238">DNA-binding</keyword>
<dbReference type="Pfam" id="PF01022">
    <property type="entry name" value="HTH_5"/>
    <property type="match status" value="1"/>
</dbReference>
<proteinExistence type="predicted"/>
<dbReference type="RefSeq" id="WP_344216839.1">
    <property type="nucleotide sequence ID" value="NZ_BAAAOS010000031.1"/>
</dbReference>
<feature type="domain" description="HTH arsR-type" evidence="5">
    <location>
        <begin position="14"/>
        <end position="108"/>
    </location>
</feature>
<dbReference type="Gene3D" id="1.10.10.10">
    <property type="entry name" value="Winged helix-like DNA-binding domain superfamily/Winged helix DNA-binding domain"/>
    <property type="match status" value="1"/>
</dbReference>
<dbReference type="NCBIfam" id="NF033788">
    <property type="entry name" value="HTH_metalloreg"/>
    <property type="match status" value="1"/>
</dbReference>
<organism evidence="6 7">
    <name type="scientific">Kribbella sancticallisti</name>
    <dbReference type="NCBI Taxonomy" id="460087"/>
    <lineage>
        <taxon>Bacteria</taxon>
        <taxon>Bacillati</taxon>
        <taxon>Actinomycetota</taxon>
        <taxon>Actinomycetes</taxon>
        <taxon>Propionibacteriales</taxon>
        <taxon>Kribbellaceae</taxon>
        <taxon>Kribbella</taxon>
    </lineage>
</organism>
<evidence type="ECO:0000256" key="1">
    <source>
        <dbReference type="ARBA" id="ARBA00023015"/>
    </source>
</evidence>
<dbReference type="CDD" id="cd00090">
    <property type="entry name" value="HTH_ARSR"/>
    <property type="match status" value="1"/>
</dbReference>
<dbReference type="PRINTS" id="PR00778">
    <property type="entry name" value="HTHARSR"/>
</dbReference>
<dbReference type="PANTHER" id="PTHR43132">
    <property type="entry name" value="ARSENICAL RESISTANCE OPERON REPRESSOR ARSR-RELATED"/>
    <property type="match status" value="1"/>
</dbReference>
<dbReference type="PROSITE" id="PS50987">
    <property type="entry name" value="HTH_ARSR_2"/>
    <property type="match status" value="1"/>
</dbReference>
<comment type="caution">
    <text evidence="6">The sequence shown here is derived from an EMBL/GenBank/DDBJ whole genome shotgun (WGS) entry which is preliminary data.</text>
</comment>
<dbReference type="InterPro" id="IPR036390">
    <property type="entry name" value="WH_DNA-bd_sf"/>
</dbReference>
<keyword evidence="1" id="KW-0805">Transcription regulation</keyword>
<name>A0ABN2DTB7_9ACTN</name>
<reference evidence="6 7" key="1">
    <citation type="journal article" date="2019" name="Int. J. Syst. Evol. Microbiol.">
        <title>The Global Catalogue of Microorganisms (GCM) 10K type strain sequencing project: providing services to taxonomists for standard genome sequencing and annotation.</title>
        <authorList>
            <consortium name="The Broad Institute Genomics Platform"/>
            <consortium name="The Broad Institute Genome Sequencing Center for Infectious Disease"/>
            <person name="Wu L."/>
            <person name="Ma J."/>
        </authorList>
    </citation>
    <scope>NUCLEOTIDE SEQUENCE [LARGE SCALE GENOMIC DNA]</scope>
    <source>
        <strain evidence="6 7">JCM 14969</strain>
    </source>
</reference>
<keyword evidence="7" id="KW-1185">Reference proteome</keyword>
<evidence type="ECO:0000313" key="6">
    <source>
        <dbReference type="EMBL" id="GAA1586020.1"/>
    </source>
</evidence>